<evidence type="ECO:0000313" key="7">
    <source>
        <dbReference type="Proteomes" id="UP000182977"/>
    </source>
</evidence>
<evidence type="ECO:0000313" key="6">
    <source>
        <dbReference type="EMBL" id="SDU62291.1"/>
    </source>
</evidence>
<feature type="domain" description="DUF2510" evidence="4">
    <location>
        <begin position="9"/>
        <end position="40"/>
    </location>
</feature>
<evidence type="ECO:0000256" key="1">
    <source>
        <dbReference type="ARBA" id="ARBA00022729"/>
    </source>
</evidence>
<dbReference type="AlphaFoldDB" id="A0A1H2K1F7"/>
<accession>A0A1H2K1F7</accession>
<feature type="transmembrane region" description="Helical" evidence="3">
    <location>
        <begin position="66"/>
        <end position="84"/>
    </location>
</feature>
<feature type="compositionally biased region" description="Acidic residues" evidence="2">
    <location>
        <begin position="108"/>
        <end position="118"/>
    </location>
</feature>
<dbReference type="RefSeq" id="WP_052762321.1">
    <property type="nucleotide sequence ID" value="NZ_KQ061224.1"/>
</dbReference>
<evidence type="ECO:0000259" key="5">
    <source>
        <dbReference type="Pfam" id="PF11611"/>
    </source>
</evidence>
<dbReference type="Gene3D" id="2.60.40.1240">
    <property type="match status" value="1"/>
</dbReference>
<dbReference type="Pfam" id="PF11611">
    <property type="entry name" value="DUF4352"/>
    <property type="match status" value="1"/>
</dbReference>
<evidence type="ECO:0000256" key="2">
    <source>
        <dbReference type="SAM" id="MobiDB-lite"/>
    </source>
</evidence>
<name>A0A1H2K1F7_9ACTN</name>
<dbReference type="STRING" id="419479.SAMN04488563_3295"/>
<reference evidence="7" key="1">
    <citation type="submission" date="2016-10" db="EMBL/GenBank/DDBJ databases">
        <authorList>
            <person name="Varghese N."/>
            <person name="Submissions S."/>
        </authorList>
    </citation>
    <scope>NUCLEOTIDE SEQUENCE [LARGE SCALE GENOMIC DNA]</scope>
    <source>
        <strain evidence="7">DSM 45079</strain>
    </source>
</reference>
<gene>
    <name evidence="6" type="ORF">SAMN04488563_3295</name>
</gene>
<dbReference type="InterPro" id="IPR029050">
    <property type="entry name" value="Immunoprotect_excell_Ig-like"/>
</dbReference>
<dbReference type="EMBL" id="LT629791">
    <property type="protein sequence ID" value="SDU62291.1"/>
    <property type="molecule type" value="Genomic_DNA"/>
</dbReference>
<evidence type="ECO:0000256" key="3">
    <source>
        <dbReference type="SAM" id="Phobius"/>
    </source>
</evidence>
<keyword evidence="3" id="KW-1133">Transmembrane helix</keyword>
<organism evidence="6 7">
    <name type="scientific">Jiangella alkaliphila</name>
    <dbReference type="NCBI Taxonomy" id="419479"/>
    <lineage>
        <taxon>Bacteria</taxon>
        <taxon>Bacillati</taxon>
        <taxon>Actinomycetota</taxon>
        <taxon>Actinomycetes</taxon>
        <taxon>Jiangellales</taxon>
        <taxon>Jiangellaceae</taxon>
        <taxon>Jiangella</taxon>
    </lineage>
</organism>
<keyword evidence="3" id="KW-0472">Membrane</keyword>
<dbReference type="OrthoDB" id="3430849at2"/>
<evidence type="ECO:0008006" key="8">
    <source>
        <dbReference type="Google" id="ProtNLM"/>
    </source>
</evidence>
<keyword evidence="1" id="KW-0732">Signal</keyword>
<protein>
    <recommendedName>
        <fullName evidence="8">DUF4352 domain-containing protein</fullName>
    </recommendedName>
</protein>
<dbReference type="Pfam" id="PF10708">
    <property type="entry name" value="DUF2510"/>
    <property type="match status" value="1"/>
</dbReference>
<dbReference type="InterPro" id="IPR018929">
    <property type="entry name" value="DUF2510"/>
</dbReference>
<evidence type="ECO:0000259" key="4">
    <source>
        <dbReference type="Pfam" id="PF10708"/>
    </source>
</evidence>
<proteinExistence type="predicted"/>
<feature type="region of interest" description="Disordered" evidence="2">
    <location>
        <begin position="86"/>
        <end position="130"/>
    </location>
</feature>
<feature type="domain" description="DUF4352" evidence="5">
    <location>
        <begin position="123"/>
        <end position="245"/>
    </location>
</feature>
<keyword evidence="7" id="KW-1185">Reference proteome</keyword>
<keyword evidence="3" id="KW-0812">Transmembrane</keyword>
<dbReference type="Proteomes" id="UP000182977">
    <property type="component" value="Chromosome I"/>
</dbReference>
<dbReference type="InterPro" id="IPR029051">
    <property type="entry name" value="DUF4352"/>
</dbReference>
<sequence>MNEQQWAEGWYQDGQDPAVDRWWDGTRWTGATRPRGGPAAMTAQRPMPATVGVAEPPKKRHRLRNAVLIVIGVIALIVIVQAAGGGDDPETPATTQEEDAAAPAGEEPAAEEPAEPAEEAAPGLGDPAEDGDFTFVVDAVEDGPERIGDDAFGVSPQGRFVYVTITVTNHGDAPGSFFGDNQYLIDTEGRKASADAEAAIYLPESQSLYEEINPGNTLTGTVVFDIAADAVPAAVELHDSLFSGGVTVSLS</sequence>